<organism evidence="1 2">
    <name type="scientific">Scophthalmus maximus</name>
    <name type="common">Turbot</name>
    <name type="synonym">Psetta maxima</name>
    <dbReference type="NCBI Taxonomy" id="52904"/>
    <lineage>
        <taxon>Eukaryota</taxon>
        <taxon>Metazoa</taxon>
        <taxon>Chordata</taxon>
        <taxon>Craniata</taxon>
        <taxon>Vertebrata</taxon>
        <taxon>Euteleostomi</taxon>
        <taxon>Actinopterygii</taxon>
        <taxon>Neopterygii</taxon>
        <taxon>Teleostei</taxon>
        <taxon>Neoteleostei</taxon>
        <taxon>Acanthomorphata</taxon>
        <taxon>Carangaria</taxon>
        <taxon>Pleuronectiformes</taxon>
        <taxon>Pleuronectoidei</taxon>
        <taxon>Scophthalmidae</taxon>
        <taxon>Scophthalmus</taxon>
    </lineage>
</organism>
<protein>
    <submittedName>
        <fullName evidence="1">Uncharacterized protein</fullName>
    </submittedName>
</protein>
<name>A0A2U9B3D5_SCOMX</name>
<evidence type="ECO:0000313" key="2">
    <source>
        <dbReference type="Proteomes" id="UP000246464"/>
    </source>
</evidence>
<accession>A0A2U9B3D5</accession>
<reference evidence="1 2" key="1">
    <citation type="submission" date="2017-12" db="EMBL/GenBank/DDBJ databases">
        <title>Integrating genomic resources of turbot (Scophthalmus maximus) in depth evaluation of genetic and physical mapping variation across individuals.</title>
        <authorList>
            <person name="Martinez P."/>
        </authorList>
    </citation>
    <scope>NUCLEOTIDE SEQUENCE [LARGE SCALE GENOMIC DNA]</scope>
</reference>
<gene>
    <name evidence="1" type="ORF">SMAX5B_021323</name>
</gene>
<dbReference type="Proteomes" id="UP000246464">
    <property type="component" value="Chromosome 3"/>
</dbReference>
<dbReference type="EMBL" id="CP026245">
    <property type="protein sequence ID" value="AWO98416.1"/>
    <property type="molecule type" value="Genomic_DNA"/>
</dbReference>
<evidence type="ECO:0000313" key="1">
    <source>
        <dbReference type="EMBL" id="AWO98416.1"/>
    </source>
</evidence>
<sequence length="49" mass="5269">MNTASCLSDKVLQDYPSIHSGTAEGESGATLHQSSVSSFQKLHQYVITN</sequence>
<keyword evidence="2" id="KW-1185">Reference proteome</keyword>
<dbReference type="AlphaFoldDB" id="A0A2U9B3D5"/>
<proteinExistence type="predicted"/>